<protein>
    <recommendedName>
        <fullName evidence="4 11">Flagellar motor switch protein FliG</fullName>
    </recommendedName>
</protein>
<dbReference type="GO" id="GO:0003774">
    <property type="term" value="F:cytoskeletal motor activity"/>
    <property type="evidence" value="ECO:0007669"/>
    <property type="project" value="InterPro"/>
</dbReference>
<evidence type="ECO:0000256" key="10">
    <source>
        <dbReference type="ARBA" id="ARBA00025598"/>
    </source>
</evidence>
<comment type="similarity">
    <text evidence="3 11">Belongs to the FliG family.</text>
</comment>
<dbReference type="GO" id="GO:0071973">
    <property type="term" value="P:bacterial-type flagellum-dependent cell motility"/>
    <property type="evidence" value="ECO:0007669"/>
    <property type="project" value="InterPro"/>
</dbReference>
<dbReference type="InterPro" id="IPR000090">
    <property type="entry name" value="Flg_Motor_Flig"/>
</dbReference>
<keyword evidence="15" id="KW-0966">Cell projection</keyword>
<feature type="domain" description="Flagellar motor switch protein FliG N-terminal" evidence="14">
    <location>
        <begin position="1"/>
        <end position="99"/>
    </location>
</feature>
<dbReference type="Pfam" id="PF14842">
    <property type="entry name" value="FliG_N"/>
    <property type="match status" value="1"/>
</dbReference>
<organism evidence="15">
    <name type="scientific">Salmonella enterica</name>
    <name type="common">Salmonella choleraesuis</name>
    <dbReference type="NCBI Taxonomy" id="28901"/>
    <lineage>
        <taxon>Bacteria</taxon>
        <taxon>Pseudomonadati</taxon>
        <taxon>Pseudomonadota</taxon>
        <taxon>Gammaproteobacteria</taxon>
        <taxon>Enterobacterales</taxon>
        <taxon>Enterobacteriaceae</taxon>
        <taxon>Salmonella</taxon>
    </lineage>
</organism>
<evidence type="ECO:0000256" key="7">
    <source>
        <dbReference type="ARBA" id="ARBA00022779"/>
    </source>
</evidence>
<dbReference type="FunFam" id="1.10.220.30:FF:000001">
    <property type="entry name" value="Flagellar motor switch protein FliG"/>
    <property type="match status" value="1"/>
</dbReference>
<evidence type="ECO:0000256" key="8">
    <source>
        <dbReference type="ARBA" id="ARBA00023136"/>
    </source>
</evidence>
<dbReference type="Pfam" id="PF01706">
    <property type="entry name" value="FliG_C"/>
    <property type="match status" value="1"/>
</dbReference>
<evidence type="ECO:0000256" key="3">
    <source>
        <dbReference type="ARBA" id="ARBA00010299"/>
    </source>
</evidence>
<feature type="domain" description="Flagellar motor switch protein FliG C-terminal" evidence="12">
    <location>
        <begin position="213"/>
        <end position="319"/>
    </location>
</feature>
<dbReference type="NCBIfam" id="TIGR00207">
    <property type="entry name" value="fliG"/>
    <property type="match status" value="1"/>
</dbReference>
<keyword evidence="11" id="KW-0997">Cell inner membrane</keyword>
<dbReference type="InterPro" id="IPR032779">
    <property type="entry name" value="FliG_M"/>
</dbReference>
<sequence length="328" mass="37120">MNAAQRCAIIMLSLGEERATEVFKHLNTHEVTQISSAMIGMNSFTHEQIAQTMDEFYHESEEYAAISLNSNDYLRKVLVNALGEARASSLLDNLLEAQESCNGIETLDLMEPYMVYDLIREEHPQIIATILAYLKRGQAANVLSEFDEQERNDIMLRIATFSGVQPVAMQELTDSLNNLLNGQNLKRNSMGGVRPTAEILNLLKSQHEEGAIEAIRKFDPELAQKIIDEMFLFENLLNMDDMSIQRILQEVENKSLVIALKGSAPELREKFFRNMSKRQSDILRDDLNNLGPVRMTQVEAEQKSILLIVRRLVEAGEIDVGGNDDVYV</sequence>
<evidence type="ECO:0000256" key="9">
    <source>
        <dbReference type="ARBA" id="ARBA00023143"/>
    </source>
</evidence>
<keyword evidence="6 11" id="KW-0145">Chemotaxis</keyword>
<evidence type="ECO:0000259" key="14">
    <source>
        <dbReference type="Pfam" id="PF14842"/>
    </source>
</evidence>
<dbReference type="GO" id="GO:0005886">
    <property type="term" value="C:plasma membrane"/>
    <property type="evidence" value="ECO:0007669"/>
    <property type="project" value="UniProtKB-SubCell"/>
</dbReference>
<name>A0A756YMY4_SALER</name>
<gene>
    <name evidence="15" type="primary">fliG</name>
    <name evidence="15" type="ORF">G8S59_004025</name>
</gene>
<dbReference type="PRINTS" id="PR00954">
    <property type="entry name" value="FLGMOTORFLIG"/>
</dbReference>
<evidence type="ECO:0000256" key="6">
    <source>
        <dbReference type="ARBA" id="ARBA00022500"/>
    </source>
</evidence>
<keyword evidence="15" id="KW-0282">Flagellum</keyword>
<dbReference type="Pfam" id="PF14841">
    <property type="entry name" value="FliG_M"/>
    <property type="match status" value="1"/>
</dbReference>
<comment type="subcellular location">
    <subcellularLocation>
        <location evidence="1 11">Bacterial flagellum basal body</location>
    </subcellularLocation>
    <subcellularLocation>
        <location evidence="2 11">Cell inner membrane</location>
        <topology evidence="2 11">Peripheral membrane protein</topology>
        <orientation evidence="2 11">Cytoplasmic side</orientation>
    </subcellularLocation>
</comment>
<dbReference type="EMBL" id="DAAXCJ010000012">
    <property type="protein sequence ID" value="HAG0390729.1"/>
    <property type="molecule type" value="Genomic_DNA"/>
</dbReference>
<dbReference type="InterPro" id="IPR011002">
    <property type="entry name" value="FliG_a-hlx"/>
</dbReference>
<feature type="domain" description="Flagellar motor switch protein FliG middle" evidence="13">
    <location>
        <begin position="114"/>
        <end position="184"/>
    </location>
</feature>
<comment type="caution">
    <text evidence="15">The sequence shown here is derived from an EMBL/GenBank/DDBJ whole genome shotgun (WGS) entry which is preliminary data.</text>
</comment>
<proteinExistence type="inferred from homology"/>
<keyword evidence="5 11" id="KW-1003">Cell membrane</keyword>
<reference evidence="15" key="2">
    <citation type="submission" date="2020-02" db="EMBL/GenBank/DDBJ databases">
        <authorList>
            <consortium name="NCBI Pathogen Detection Project"/>
        </authorList>
    </citation>
    <scope>NUCLEOTIDE SEQUENCE</scope>
    <source>
        <strain evidence="15">MA.CK_97/00011857</strain>
    </source>
</reference>
<evidence type="ECO:0000259" key="13">
    <source>
        <dbReference type="Pfam" id="PF14841"/>
    </source>
</evidence>
<dbReference type="GO" id="GO:0009425">
    <property type="term" value="C:bacterial-type flagellum basal body"/>
    <property type="evidence" value="ECO:0007669"/>
    <property type="project" value="UniProtKB-SubCell"/>
</dbReference>
<dbReference type="InterPro" id="IPR023087">
    <property type="entry name" value="Flg_Motor_Flig_C"/>
</dbReference>
<keyword evidence="8 11" id="KW-0472">Membrane</keyword>
<evidence type="ECO:0000313" key="15">
    <source>
        <dbReference type="EMBL" id="HAG0390729.1"/>
    </source>
</evidence>
<dbReference type="Gene3D" id="1.10.220.30">
    <property type="match status" value="3"/>
</dbReference>
<evidence type="ECO:0000259" key="12">
    <source>
        <dbReference type="Pfam" id="PF01706"/>
    </source>
</evidence>
<dbReference type="GO" id="GO:0006935">
    <property type="term" value="P:chemotaxis"/>
    <property type="evidence" value="ECO:0007669"/>
    <property type="project" value="UniProtKB-KW"/>
</dbReference>
<dbReference type="PANTHER" id="PTHR30534">
    <property type="entry name" value="FLAGELLAR MOTOR SWITCH PROTEIN FLIG"/>
    <property type="match status" value="1"/>
</dbReference>
<dbReference type="InterPro" id="IPR028263">
    <property type="entry name" value="FliG_N"/>
</dbReference>
<dbReference type="PANTHER" id="PTHR30534:SF0">
    <property type="entry name" value="FLAGELLAR MOTOR SWITCH PROTEIN FLIG"/>
    <property type="match status" value="1"/>
</dbReference>
<accession>A0A756YMY4</accession>
<comment type="function">
    <text evidence="10 11">FliG is one of three proteins (FliG, FliN, FliM) that forms the rotor-mounted switch complex (C ring), located at the base of the basal body. This complex interacts with the CheY and CheZ chemotaxis proteins, in addition to contacting components of the motor that determine the direction of flagellar rotation.</text>
</comment>
<dbReference type="AlphaFoldDB" id="A0A756YMY4"/>
<dbReference type="PIRSF" id="PIRSF003161">
    <property type="entry name" value="FliG"/>
    <property type="match status" value="1"/>
</dbReference>
<dbReference type="SUPFAM" id="SSF48029">
    <property type="entry name" value="FliG"/>
    <property type="match status" value="2"/>
</dbReference>
<reference evidence="15" key="1">
    <citation type="journal article" date="2018" name="Genome Biol.">
        <title>SKESA: strategic k-mer extension for scrupulous assemblies.</title>
        <authorList>
            <person name="Souvorov A."/>
            <person name="Agarwala R."/>
            <person name="Lipman D.J."/>
        </authorList>
    </citation>
    <scope>NUCLEOTIDE SEQUENCE</scope>
    <source>
        <strain evidence="15">MA.CK_97/00011857</strain>
    </source>
</reference>
<keyword evidence="9 11" id="KW-0975">Bacterial flagellum</keyword>
<keyword evidence="15" id="KW-0969">Cilium</keyword>
<evidence type="ECO:0000256" key="11">
    <source>
        <dbReference type="PIRNR" id="PIRNR003161"/>
    </source>
</evidence>
<evidence type="ECO:0000256" key="5">
    <source>
        <dbReference type="ARBA" id="ARBA00022475"/>
    </source>
</evidence>
<evidence type="ECO:0000256" key="2">
    <source>
        <dbReference type="ARBA" id="ARBA00004515"/>
    </source>
</evidence>
<keyword evidence="7 11" id="KW-0283">Flagellar rotation</keyword>
<evidence type="ECO:0000256" key="4">
    <source>
        <dbReference type="ARBA" id="ARBA00021870"/>
    </source>
</evidence>
<evidence type="ECO:0000256" key="1">
    <source>
        <dbReference type="ARBA" id="ARBA00004117"/>
    </source>
</evidence>